<sequence length="241" mass="23931">MRVEIAVQDTAGAAIAYDAGAVRSELCVALPLGGLTPSIGVIRQIRSTVPGLSLHVLIRPRPGGFVYSPAELELMANDISAAADEGVAGIVVGVLTGTGGVDGGAVETLRQAAPQLEYTFHRAIDHTPSPLAALDAIAAAGFTRVLTSGGAPTAGQGVATLQSMVATGSGLTILAGGGVTIDDLPALAAAGISEVHLSAKSIHRPSGSGVPLGASDTEGTSYQVTDPVQVAAVIDQANRLG</sequence>
<dbReference type="Proteomes" id="UP001597307">
    <property type="component" value="Unassembled WGS sequence"/>
</dbReference>
<comment type="caution">
    <text evidence="2">Once thought to be involved in copper homeostasis, experiments in E.coli have shown this is not the case.</text>
</comment>
<comment type="similarity">
    <text evidence="1 2">Belongs to the CutC family.</text>
</comment>
<dbReference type="Pfam" id="PF03932">
    <property type="entry name" value="CutC"/>
    <property type="match status" value="1"/>
</dbReference>
<keyword evidence="2" id="KW-0963">Cytoplasm</keyword>
<evidence type="ECO:0000313" key="4">
    <source>
        <dbReference type="Proteomes" id="UP001597307"/>
    </source>
</evidence>
<gene>
    <name evidence="2" type="primary">cutC</name>
    <name evidence="3" type="ORF">ACFSFX_17155</name>
</gene>
<dbReference type="HAMAP" id="MF_00795">
    <property type="entry name" value="CutC"/>
    <property type="match status" value="1"/>
</dbReference>
<dbReference type="InterPro" id="IPR036822">
    <property type="entry name" value="CutC-like_dom_sf"/>
</dbReference>
<dbReference type="PANTHER" id="PTHR12598:SF0">
    <property type="entry name" value="COPPER HOMEOSTASIS PROTEIN CUTC HOMOLOG"/>
    <property type="match status" value="1"/>
</dbReference>
<reference evidence="4" key="1">
    <citation type="journal article" date="2019" name="Int. J. Syst. Evol. Microbiol.">
        <title>The Global Catalogue of Microorganisms (GCM) 10K type strain sequencing project: providing services to taxonomists for standard genome sequencing and annotation.</title>
        <authorList>
            <consortium name="The Broad Institute Genomics Platform"/>
            <consortium name="The Broad Institute Genome Sequencing Center for Infectious Disease"/>
            <person name="Wu L."/>
            <person name="Ma J."/>
        </authorList>
    </citation>
    <scope>NUCLEOTIDE SEQUENCE [LARGE SCALE GENOMIC DNA]</scope>
    <source>
        <strain evidence="4">JCM 11496</strain>
    </source>
</reference>
<dbReference type="SUPFAM" id="SSF110395">
    <property type="entry name" value="CutC-like"/>
    <property type="match status" value="1"/>
</dbReference>
<evidence type="ECO:0000256" key="1">
    <source>
        <dbReference type="ARBA" id="ARBA00007768"/>
    </source>
</evidence>
<name>A0ABW4QC76_9MICC</name>
<dbReference type="RefSeq" id="WP_343881943.1">
    <property type="nucleotide sequence ID" value="NZ_BAAAIJ010000059.1"/>
</dbReference>
<proteinExistence type="inferred from homology"/>
<dbReference type="EMBL" id="JBHUGA010000067">
    <property type="protein sequence ID" value="MFD1848315.1"/>
    <property type="molecule type" value="Genomic_DNA"/>
</dbReference>
<evidence type="ECO:0000313" key="3">
    <source>
        <dbReference type="EMBL" id="MFD1848315.1"/>
    </source>
</evidence>
<dbReference type="InterPro" id="IPR005627">
    <property type="entry name" value="CutC-like"/>
</dbReference>
<comment type="subcellular location">
    <subcellularLocation>
        <location evidence="2">Cytoplasm</location>
    </subcellularLocation>
</comment>
<dbReference type="PANTHER" id="PTHR12598">
    <property type="entry name" value="COPPER HOMEOSTASIS PROTEIN CUTC"/>
    <property type="match status" value="1"/>
</dbReference>
<keyword evidence="4" id="KW-1185">Reference proteome</keyword>
<accession>A0ABW4QC76</accession>
<evidence type="ECO:0000256" key="2">
    <source>
        <dbReference type="HAMAP-Rule" id="MF_00795"/>
    </source>
</evidence>
<comment type="caution">
    <text evidence="3">The sequence shown here is derived from an EMBL/GenBank/DDBJ whole genome shotgun (WGS) entry which is preliminary data.</text>
</comment>
<organism evidence="3 4">
    <name type="scientific">Arthrobacter flavus</name>
    <dbReference type="NCBI Taxonomy" id="95172"/>
    <lineage>
        <taxon>Bacteria</taxon>
        <taxon>Bacillati</taxon>
        <taxon>Actinomycetota</taxon>
        <taxon>Actinomycetes</taxon>
        <taxon>Micrococcales</taxon>
        <taxon>Micrococcaceae</taxon>
        <taxon>Arthrobacter</taxon>
    </lineage>
</organism>
<dbReference type="Gene3D" id="3.20.20.380">
    <property type="entry name" value="Copper homeostasis (CutC) domain"/>
    <property type="match status" value="1"/>
</dbReference>
<protein>
    <recommendedName>
        <fullName evidence="2">PF03932 family protein CutC</fullName>
    </recommendedName>
</protein>